<evidence type="ECO:0000256" key="5">
    <source>
        <dbReference type="ARBA" id="ARBA00022741"/>
    </source>
</evidence>
<organism evidence="8 9">
    <name type="scientific">Epichloe festucae virus 1</name>
    <dbReference type="NCBI Taxonomy" id="382962"/>
    <lineage>
        <taxon>Viruses</taxon>
        <taxon>Riboviria</taxon>
        <taxon>Orthornavirae</taxon>
        <taxon>Duplornaviricota</taxon>
        <taxon>Chrymotiviricetes</taxon>
        <taxon>Ghabrivirales</taxon>
        <taxon>Alphatotivirineae</taxon>
        <taxon>Pseudototiviridae</taxon>
        <taxon>Victorivirus</taxon>
        <taxon>Victorivirus hachi</taxon>
    </lineage>
</organism>
<evidence type="ECO:0000313" key="8">
    <source>
        <dbReference type="EMBL" id="CAK02788.1"/>
    </source>
</evidence>
<reference evidence="8 9" key="1">
    <citation type="journal article" date="2007" name="Virus Res.">
        <title>A totivirus infecting the mutualistic fungal endophyte Epichloe festucae.</title>
        <authorList>
            <person name="Romo M."/>
            <person name="Leuchtmann A."/>
            <person name="Garcia B."/>
            <person name="Zabalgogeazcoa I."/>
        </authorList>
    </citation>
    <scope>NUCLEOTIDE SEQUENCE [LARGE SCALE GENOMIC DNA]</scope>
    <source>
        <strain evidence="8 9">P23</strain>
    </source>
</reference>
<evidence type="ECO:0000256" key="2">
    <source>
        <dbReference type="ARBA" id="ARBA00022484"/>
    </source>
</evidence>
<dbReference type="GeneID" id="37619608"/>
<dbReference type="KEGG" id="vg:37619608"/>
<comment type="catalytic activity">
    <reaction evidence="6 7">
        <text>RNA(n) + a ribonucleoside 5'-triphosphate = RNA(n+1) + diphosphate</text>
        <dbReference type="Rhea" id="RHEA:21248"/>
        <dbReference type="Rhea" id="RHEA-COMP:14527"/>
        <dbReference type="Rhea" id="RHEA-COMP:17342"/>
        <dbReference type="ChEBI" id="CHEBI:33019"/>
        <dbReference type="ChEBI" id="CHEBI:61557"/>
        <dbReference type="ChEBI" id="CHEBI:140395"/>
        <dbReference type="EC" id="2.7.7.48"/>
    </reaction>
</comment>
<sequence length="827" mass="90225">MIESTVADRANAAGSVGRYLEALLPSEYTRVVSTLPFDHQVSFVYRPSWRHHKPTELQRVAAAFLLPRVPVQVSYSAGSILTLLNATLPNLPPRHTYHAGWSCDSDATRKAFPLKANPAASNKVNVYLSEVCYDLRRTNPGEAMAAEAALQRVRSSGSVYNDQATAVVLYGFCLARNGLPGAYDIALALLLNPDYAKSLTGVLKATGGNATAVGSLLVEANTLLGRDVAPVDLGKEFNMRTQLRLARENMAEYPPDVLRATVRRVLLDELTRRAGSYELDYPSLEEHWDSRWAWAVNGAQGGAITDKGLESAPRPPGATREYRRSWLERVEEDPRPQWDGTTEVSASSKLEHGKTRAIFACDTVNYLAFEHLMSTVEANWRGVRVVLNPGKGGNMGMAMRVQAARRRCGVSLMLDYDDFNSHHTISAMQIVVEEVCSITGYDPDLAARLVASLDKQYITLAGRRKLSVGTLMSGHRCTTFFNSVLNAVYVRLELGEPFYSETVSLHVGDDVYMGVRDYVSAAYVIQRLADSPLRMNALKQSVGHVSTEFLRIATGARDCYGYLSRAVASIVSGNWVNDTALAPFEGLAAMVASARSLANRGKTNLAPLLLVSSVLRIAKLGKRHYGKVSSLLDGTVALGNGPQYSCGAHMRWCNPVVVRDTPDPWGYTELPLESVTAYLSRAASPLEWEVLGEAGISVTEQMAAASYRKTYASLFWRGERLTLGPTLSKAPIGSASAEDLARATKPHGLLAQYPLLLLARDRIPETLVRVALGKAGGNPHTSHLAYDAWGEYDHGCQIQTVLGYADAAAFGKRTSADVLTSRTLMYV</sequence>
<dbReference type="GO" id="GO:0006351">
    <property type="term" value="P:DNA-templated transcription"/>
    <property type="evidence" value="ECO:0007669"/>
    <property type="project" value="InterPro"/>
</dbReference>
<gene>
    <name evidence="8" type="primary">RdRp</name>
</gene>
<keyword evidence="2 7" id="KW-0696">RNA-directed RNA polymerase</keyword>
<evidence type="ECO:0000256" key="6">
    <source>
        <dbReference type="ARBA" id="ARBA00048744"/>
    </source>
</evidence>
<keyword evidence="4 7" id="KW-0548">Nucleotidyltransferase</keyword>
<dbReference type="RefSeq" id="YP_009508253.1">
    <property type="nucleotide sequence ID" value="NC_038930.1"/>
</dbReference>
<dbReference type="EC" id="2.7.7.48" evidence="7"/>
<evidence type="ECO:0000256" key="4">
    <source>
        <dbReference type="ARBA" id="ARBA00022695"/>
    </source>
</evidence>
<evidence type="ECO:0000256" key="7">
    <source>
        <dbReference type="RuleBase" id="RU364050"/>
    </source>
</evidence>
<protein>
    <recommendedName>
        <fullName evidence="7">RNA-directed RNA polymerase</fullName>
        <ecNumber evidence="7">2.7.7.48</ecNumber>
    </recommendedName>
</protein>
<dbReference type="InterPro" id="IPR043502">
    <property type="entry name" value="DNA/RNA_pol_sf"/>
</dbReference>
<keyword evidence="5 7" id="KW-0547">Nucleotide-binding</keyword>
<dbReference type="GO" id="GO:0003723">
    <property type="term" value="F:RNA binding"/>
    <property type="evidence" value="ECO:0007669"/>
    <property type="project" value="InterPro"/>
</dbReference>
<keyword evidence="3 7" id="KW-0808">Transferase</keyword>
<dbReference type="EMBL" id="AM261427">
    <property type="protein sequence ID" value="CAK02788.1"/>
    <property type="molecule type" value="Genomic_RNA"/>
</dbReference>
<dbReference type="SUPFAM" id="SSF56672">
    <property type="entry name" value="DNA/RNA polymerases"/>
    <property type="match status" value="1"/>
</dbReference>
<comment type="similarity">
    <text evidence="1">Belongs to the totiviridae RNA-directed RNA polymerase family.</text>
</comment>
<proteinExistence type="inferred from homology"/>
<keyword evidence="7" id="KW-0693">Viral RNA replication</keyword>
<dbReference type="GO" id="GO:0000166">
    <property type="term" value="F:nucleotide binding"/>
    <property type="evidence" value="ECO:0007669"/>
    <property type="project" value="UniProtKB-KW"/>
</dbReference>
<dbReference type="Proteomes" id="UP000241135">
    <property type="component" value="Segment"/>
</dbReference>
<evidence type="ECO:0000256" key="1">
    <source>
        <dbReference type="ARBA" id="ARBA00010455"/>
    </source>
</evidence>
<keyword evidence="9" id="KW-1185">Reference proteome</keyword>
<evidence type="ECO:0000256" key="3">
    <source>
        <dbReference type="ARBA" id="ARBA00022679"/>
    </source>
</evidence>
<dbReference type="InterPro" id="IPR001795">
    <property type="entry name" value="RNA-dir_pol_luteovirus"/>
</dbReference>
<dbReference type="GO" id="GO:0003968">
    <property type="term" value="F:RNA-directed RNA polymerase activity"/>
    <property type="evidence" value="ECO:0007669"/>
    <property type="project" value="UniProtKB-KW"/>
</dbReference>
<accession>Q1M2S0</accession>
<dbReference type="Pfam" id="PF02123">
    <property type="entry name" value="RdRP_4"/>
    <property type="match status" value="1"/>
</dbReference>
<evidence type="ECO:0000313" key="9">
    <source>
        <dbReference type="Proteomes" id="UP000241135"/>
    </source>
</evidence>
<name>Q1M2S0_9VIRU</name>
<dbReference type="OrthoDB" id="9167at10239"/>